<feature type="domain" description="Secretion system C-terminal sorting" evidence="3">
    <location>
        <begin position="288"/>
        <end position="351"/>
    </location>
</feature>
<protein>
    <submittedName>
        <fullName evidence="4">T9SS type A sorting domain-containing protein</fullName>
    </submittedName>
</protein>
<evidence type="ECO:0000259" key="3">
    <source>
        <dbReference type="Pfam" id="PF18962"/>
    </source>
</evidence>
<gene>
    <name evidence="4" type="ORF">ENL21_00605</name>
</gene>
<feature type="signal peptide" evidence="1">
    <location>
        <begin position="1"/>
        <end position="24"/>
    </location>
</feature>
<dbReference type="Pfam" id="PF09825">
    <property type="entry name" value="BPL_N"/>
    <property type="match status" value="1"/>
</dbReference>
<dbReference type="EMBL" id="DRTD01000041">
    <property type="protein sequence ID" value="HHE54254.1"/>
    <property type="molecule type" value="Genomic_DNA"/>
</dbReference>
<keyword evidence="1" id="KW-0732">Signal</keyword>
<dbReference type="Pfam" id="PF18962">
    <property type="entry name" value="Por_Secre_tail"/>
    <property type="match status" value="1"/>
</dbReference>
<name>A0A7V5H1T3_CALAY</name>
<dbReference type="InterPro" id="IPR019197">
    <property type="entry name" value="Biotin-prot_ligase_N"/>
</dbReference>
<organism evidence="4">
    <name type="scientific">Caldithrix abyssi</name>
    <dbReference type="NCBI Taxonomy" id="187145"/>
    <lineage>
        <taxon>Bacteria</taxon>
        <taxon>Pseudomonadati</taxon>
        <taxon>Calditrichota</taxon>
        <taxon>Calditrichia</taxon>
        <taxon>Calditrichales</taxon>
        <taxon>Calditrichaceae</taxon>
        <taxon>Caldithrix</taxon>
    </lineage>
</organism>
<evidence type="ECO:0000259" key="2">
    <source>
        <dbReference type="Pfam" id="PF09825"/>
    </source>
</evidence>
<dbReference type="Proteomes" id="UP000886111">
    <property type="component" value="Unassembled WGS sequence"/>
</dbReference>
<evidence type="ECO:0000256" key="1">
    <source>
        <dbReference type="SAM" id="SignalP"/>
    </source>
</evidence>
<feature type="domain" description="Biotin-protein ligase N-terminal" evidence="2">
    <location>
        <begin position="42"/>
        <end position="231"/>
    </location>
</feature>
<comment type="caution">
    <text evidence="4">The sequence shown here is derived from an EMBL/GenBank/DDBJ whole genome shotgun (WGS) entry which is preliminary data.</text>
</comment>
<dbReference type="InterPro" id="IPR029062">
    <property type="entry name" value="Class_I_gatase-like"/>
</dbReference>
<evidence type="ECO:0000313" key="4">
    <source>
        <dbReference type="EMBL" id="HHE54254.1"/>
    </source>
</evidence>
<sequence>MAKIKFLQLSLLTALLFSSTQIRAAQIAIYNDGGIGVWPEGLAALEQFLKWKGISFQEVDAAFINQNRLSRQFDAICFPGGYAYYYKLAINDSGIAHIRELVSNGGGYFGICAGAYFACDSIIWEEDGLLDYPLDLFDGLAIGAIDSIAAWDNYTMTRVNLNANNPINQFEPDHQWLLYYGGPYFVGNPNVAFDTIGTWDAYHNLPAAINFTYGEGRVLLLGPHAEVEEDDDRDSTAFAQELDDQGSDWPFLWSAIDWLLGLPISHPDPSAVFESGKINNNLPEVYFFPNPFNDQLTISFKQVPNAQPLSIEIYSVRGQKVFNFSSSGQQPLRVTFKQFPSGVYFIQVKNLQLRRNFKVSYLK</sequence>
<proteinExistence type="predicted"/>
<reference evidence="4" key="1">
    <citation type="journal article" date="2020" name="mSystems">
        <title>Genome- and Community-Level Interaction Insights into Carbon Utilization and Element Cycling Functions of Hydrothermarchaeota in Hydrothermal Sediment.</title>
        <authorList>
            <person name="Zhou Z."/>
            <person name="Liu Y."/>
            <person name="Xu W."/>
            <person name="Pan J."/>
            <person name="Luo Z.H."/>
            <person name="Li M."/>
        </authorList>
    </citation>
    <scope>NUCLEOTIDE SEQUENCE [LARGE SCALE GENOMIC DNA]</scope>
    <source>
        <strain evidence="4">HyVt-76</strain>
    </source>
</reference>
<accession>A0A7V5H1T3</accession>
<dbReference type="Gene3D" id="3.40.50.880">
    <property type="match status" value="1"/>
</dbReference>
<dbReference type="NCBIfam" id="TIGR04183">
    <property type="entry name" value="Por_Secre_tail"/>
    <property type="match status" value="1"/>
</dbReference>
<feature type="chain" id="PRO_5031041833" evidence="1">
    <location>
        <begin position="25"/>
        <end position="363"/>
    </location>
</feature>
<dbReference type="InterPro" id="IPR026444">
    <property type="entry name" value="Secre_tail"/>
</dbReference>
<dbReference type="AlphaFoldDB" id="A0A7V5H1T3"/>
<dbReference type="SUPFAM" id="SSF52317">
    <property type="entry name" value="Class I glutamine amidotransferase-like"/>
    <property type="match status" value="1"/>
</dbReference>